<keyword evidence="6" id="KW-0106">Calcium</keyword>
<dbReference type="InterPro" id="IPR004843">
    <property type="entry name" value="Calcineurin-like_PHP"/>
</dbReference>
<dbReference type="CDD" id="cd23767">
    <property type="entry name" value="IQCD"/>
    <property type="match status" value="1"/>
</dbReference>
<evidence type="ECO:0000256" key="1">
    <source>
        <dbReference type="ARBA" id="ARBA00001936"/>
    </source>
</evidence>
<dbReference type="Proteomes" id="UP000515135">
    <property type="component" value="Unplaced"/>
</dbReference>
<dbReference type="PRINTS" id="PR00114">
    <property type="entry name" value="STPHPHTASE"/>
</dbReference>
<dbReference type="RefSeq" id="XP_019621381.1">
    <property type="nucleotide sequence ID" value="XM_019765822.1"/>
</dbReference>
<dbReference type="GeneID" id="109467770"/>
<dbReference type="CDD" id="cd00051">
    <property type="entry name" value="EFh"/>
    <property type="match status" value="1"/>
</dbReference>
<evidence type="ECO:0000313" key="13">
    <source>
        <dbReference type="Proteomes" id="UP000515135"/>
    </source>
</evidence>
<dbReference type="Gene3D" id="1.10.238.10">
    <property type="entry name" value="EF-hand"/>
    <property type="match status" value="1"/>
</dbReference>
<name>A0A6P4YVV5_BRABE</name>
<dbReference type="PROSITE" id="PS00125">
    <property type="entry name" value="SER_THR_PHOSPHATASE"/>
    <property type="match status" value="1"/>
</dbReference>
<keyword evidence="4" id="KW-0677">Repeat</keyword>
<feature type="domain" description="EF-hand" evidence="12">
    <location>
        <begin position="560"/>
        <end position="595"/>
    </location>
</feature>
<dbReference type="InterPro" id="IPR006186">
    <property type="entry name" value="Ser/Thr-sp_prot-phosphatase"/>
</dbReference>
<feature type="domain" description="EF-hand" evidence="12">
    <location>
        <begin position="600"/>
        <end position="635"/>
    </location>
</feature>
<dbReference type="Pfam" id="PF13499">
    <property type="entry name" value="EF-hand_7"/>
    <property type="match status" value="1"/>
</dbReference>
<dbReference type="InterPro" id="IPR000048">
    <property type="entry name" value="IQ_motif_EF-hand-BS"/>
</dbReference>
<evidence type="ECO:0000313" key="14">
    <source>
        <dbReference type="RefSeq" id="XP_019621381.1"/>
    </source>
</evidence>
<comment type="catalytic activity">
    <reaction evidence="8">
        <text>O-phospho-L-seryl-[protein] + H2O = L-seryl-[protein] + phosphate</text>
        <dbReference type="Rhea" id="RHEA:20629"/>
        <dbReference type="Rhea" id="RHEA-COMP:9863"/>
        <dbReference type="Rhea" id="RHEA-COMP:11604"/>
        <dbReference type="ChEBI" id="CHEBI:15377"/>
        <dbReference type="ChEBI" id="CHEBI:29999"/>
        <dbReference type="ChEBI" id="CHEBI:43474"/>
        <dbReference type="ChEBI" id="CHEBI:83421"/>
        <dbReference type="EC" id="3.1.3.16"/>
    </reaction>
</comment>
<reference evidence="14" key="1">
    <citation type="submission" date="2025-08" db="UniProtKB">
        <authorList>
            <consortium name="RefSeq"/>
        </authorList>
    </citation>
    <scope>IDENTIFICATION</scope>
    <source>
        <tissue evidence="14">Gonad</tissue>
    </source>
</reference>
<evidence type="ECO:0000259" key="12">
    <source>
        <dbReference type="PROSITE" id="PS50222"/>
    </source>
</evidence>
<protein>
    <recommendedName>
        <fullName evidence="10">Serine/threonine-protein phosphatase with EF-hands</fullName>
        <ecNumber evidence="10">3.1.3.16</ecNumber>
    </recommendedName>
</protein>
<dbReference type="Pfam" id="PF00612">
    <property type="entry name" value="IQ"/>
    <property type="match status" value="1"/>
</dbReference>
<dbReference type="InterPro" id="IPR051134">
    <property type="entry name" value="PPP_phosphatase"/>
</dbReference>
<dbReference type="GO" id="GO:0005506">
    <property type="term" value="F:iron ion binding"/>
    <property type="evidence" value="ECO:0007669"/>
    <property type="project" value="UniProtKB-UniRule"/>
</dbReference>
<dbReference type="PANTHER" id="PTHR45668">
    <property type="entry name" value="SERINE/THREONINE-PROTEIN PHOSPHATASE 5-RELATED"/>
    <property type="match status" value="1"/>
</dbReference>
<dbReference type="InterPro" id="IPR002048">
    <property type="entry name" value="EF_hand_dom"/>
</dbReference>
<comment type="similarity">
    <text evidence="2 10 11">Belongs to the PPP phosphatase family.</text>
</comment>
<dbReference type="InterPro" id="IPR013235">
    <property type="entry name" value="PPP_dom"/>
</dbReference>
<evidence type="ECO:0000256" key="7">
    <source>
        <dbReference type="ARBA" id="ARBA00023211"/>
    </source>
</evidence>
<dbReference type="GO" id="GO:0005509">
    <property type="term" value="F:calcium ion binding"/>
    <property type="evidence" value="ECO:0007669"/>
    <property type="project" value="UniProtKB-UniRule"/>
</dbReference>
<evidence type="ECO:0000256" key="8">
    <source>
        <dbReference type="ARBA" id="ARBA00047761"/>
    </source>
</evidence>
<dbReference type="SMART" id="SM00015">
    <property type="entry name" value="IQ"/>
    <property type="match status" value="1"/>
</dbReference>
<dbReference type="AlphaFoldDB" id="A0A6P4YVV5"/>
<dbReference type="InterPro" id="IPR018247">
    <property type="entry name" value="EF_Hand_1_Ca_BS"/>
</dbReference>
<dbReference type="SMART" id="SM00054">
    <property type="entry name" value="EFh"/>
    <property type="match status" value="3"/>
</dbReference>
<dbReference type="PANTHER" id="PTHR45668:SF3">
    <property type="entry name" value="SERINE_THREONINE-PROTEIN PHOSPHATASE RDGC"/>
    <property type="match status" value="1"/>
</dbReference>
<dbReference type="Pfam" id="PF08321">
    <property type="entry name" value="PPP5"/>
    <property type="match status" value="1"/>
</dbReference>
<organism evidence="13 14">
    <name type="scientific">Branchiostoma belcheri</name>
    <name type="common">Amphioxus</name>
    <dbReference type="NCBI Taxonomy" id="7741"/>
    <lineage>
        <taxon>Eukaryota</taxon>
        <taxon>Metazoa</taxon>
        <taxon>Chordata</taxon>
        <taxon>Cephalochordata</taxon>
        <taxon>Leptocardii</taxon>
        <taxon>Amphioxiformes</taxon>
        <taxon>Branchiostomatidae</taxon>
        <taxon>Branchiostoma</taxon>
    </lineage>
</organism>
<comment type="catalytic activity">
    <reaction evidence="9 10 11">
        <text>O-phospho-L-threonyl-[protein] + H2O = L-threonyl-[protein] + phosphate</text>
        <dbReference type="Rhea" id="RHEA:47004"/>
        <dbReference type="Rhea" id="RHEA-COMP:11060"/>
        <dbReference type="Rhea" id="RHEA-COMP:11605"/>
        <dbReference type="ChEBI" id="CHEBI:15377"/>
        <dbReference type="ChEBI" id="CHEBI:30013"/>
        <dbReference type="ChEBI" id="CHEBI:43474"/>
        <dbReference type="ChEBI" id="CHEBI:61977"/>
        <dbReference type="EC" id="3.1.3.16"/>
    </reaction>
</comment>
<dbReference type="PIRSF" id="PIRSF000912">
    <property type="entry name" value="PPEF"/>
    <property type="match status" value="1"/>
</dbReference>
<dbReference type="GO" id="GO:0050906">
    <property type="term" value="P:detection of stimulus involved in sensory perception"/>
    <property type="evidence" value="ECO:0007669"/>
    <property type="project" value="UniProtKB-UniRule"/>
</dbReference>
<keyword evidence="3 10" id="KW-0479">Metal-binding</keyword>
<dbReference type="SUPFAM" id="SSF47473">
    <property type="entry name" value="EF-hand"/>
    <property type="match status" value="1"/>
</dbReference>
<dbReference type="PROSITE" id="PS50222">
    <property type="entry name" value="EF_HAND_2"/>
    <property type="match status" value="3"/>
</dbReference>
<evidence type="ECO:0000256" key="5">
    <source>
        <dbReference type="ARBA" id="ARBA00022801"/>
    </source>
</evidence>
<gene>
    <name evidence="14" type="primary">LOC109467770</name>
</gene>
<dbReference type="Gene3D" id="3.60.21.10">
    <property type="match status" value="1"/>
</dbReference>
<dbReference type="SUPFAM" id="SSF56300">
    <property type="entry name" value="Metallo-dependent phosphatases"/>
    <property type="match status" value="1"/>
</dbReference>
<evidence type="ECO:0000256" key="2">
    <source>
        <dbReference type="ARBA" id="ARBA00008294"/>
    </source>
</evidence>
<dbReference type="GO" id="GO:0004722">
    <property type="term" value="F:protein serine/threonine phosphatase activity"/>
    <property type="evidence" value="ECO:0007669"/>
    <property type="project" value="UniProtKB-EC"/>
</dbReference>
<dbReference type="EC" id="3.1.3.16" evidence="10"/>
<dbReference type="OrthoDB" id="442428at2759"/>
<dbReference type="InterPro" id="IPR012008">
    <property type="entry name" value="Ser/Thr-Pase_EF-hand_contain"/>
</dbReference>
<dbReference type="Pfam" id="PF00149">
    <property type="entry name" value="Metallophos"/>
    <property type="match status" value="1"/>
</dbReference>
<proteinExistence type="inferred from homology"/>
<feature type="domain" description="EF-hand" evidence="12">
    <location>
        <begin position="479"/>
        <end position="514"/>
    </location>
</feature>
<evidence type="ECO:0000256" key="10">
    <source>
        <dbReference type="PIRNR" id="PIRNR000912"/>
    </source>
</evidence>
<keyword evidence="5 10" id="KW-0378">Hydrolase</keyword>
<evidence type="ECO:0000256" key="3">
    <source>
        <dbReference type="ARBA" id="ARBA00022723"/>
    </source>
</evidence>
<dbReference type="InterPro" id="IPR011992">
    <property type="entry name" value="EF-hand-dom_pair"/>
</dbReference>
<dbReference type="KEGG" id="bbel:109467770"/>
<keyword evidence="13" id="KW-1185">Reference proteome</keyword>
<evidence type="ECO:0000256" key="11">
    <source>
        <dbReference type="RuleBase" id="RU004273"/>
    </source>
</evidence>
<dbReference type="InterPro" id="IPR029052">
    <property type="entry name" value="Metallo-depent_PP-like"/>
</dbReference>
<evidence type="ECO:0000256" key="4">
    <source>
        <dbReference type="ARBA" id="ARBA00022737"/>
    </source>
</evidence>
<keyword evidence="7 10" id="KW-0464">Manganese</keyword>
<dbReference type="PROSITE" id="PS50096">
    <property type="entry name" value="IQ"/>
    <property type="match status" value="1"/>
</dbReference>
<comment type="cofactor">
    <cofactor evidence="1">
        <name>Mn(2+)</name>
        <dbReference type="ChEBI" id="CHEBI:29035"/>
    </cofactor>
</comment>
<dbReference type="GO" id="GO:0030145">
    <property type="term" value="F:manganese ion binding"/>
    <property type="evidence" value="ECO:0007669"/>
    <property type="project" value="UniProtKB-UniRule"/>
</dbReference>
<evidence type="ECO:0000256" key="9">
    <source>
        <dbReference type="ARBA" id="ARBA00048336"/>
    </source>
</evidence>
<accession>A0A6P4YVV5</accession>
<sequence length="649" mass="75105">MGCGISVNARMTKSEKAIKAAILIQRWYRRYLARLEARRMCTWKIFQSIEYHNEQDQLKLHNFFIDMMDHIGDPAEEKPPFPALLQKDLTTGVKRTEEEESEADLAAEYEDITVPPGYTGLRLHFPLTVTQVTQMVEYFREKKALHARYAIQLLHEARKRLRLMGNINKATTGVLHEITICGDLHGSLDDLFVVFYKNGLPSPETPYVFNGDFVDRGPHSVETALLLFAFLLVYPYQVFLNRGNHEDYNMNLRYGFIKEIIIKYKKNASVLVKLFRDVFSWLPLATIIDKKIFIAHGGISDTTDLECIASLERHKFITALMPPSSDEDRYVGILTGRERLDREWRQILDLLWSDPRGKLGCGPNTFRGGGCYFGPDVTGKFLKENDMQLIIRSHECKYEGYEFTHNGQVLTIFSASNYYEEGSNRGAYVKIGSDLQPRLVQYMCTSFHTEREMALSQRSERLSIIENAAIVYLKEECYANKTALMDAFRQMDPSDKGVITLRHWIDTMTSVLNLDLPWRALKHQLVTTPDRDLVHYKSLFENFNVSHKFKETSFSEAMYRCRHELETIFRAMDKDNSGFISMDEFQESCHILSQHINTPLPDDVIRDMAYSMDFNHDGCIDFNEFLEAFRLVDGDFKRPCSDDTYGDKA</sequence>
<dbReference type="PROSITE" id="PS00018">
    <property type="entry name" value="EF_HAND_1"/>
    <property type="match status" value="2"/>
</dbReference>
<evidence type="ECO:0000256" key="6">
    <source>
        <dbReference type="ARBA" id="ARBA00022837"/>
    </source>
</evidence>
<dbReference type="SMART" id="SM00156">
    <property type="entry name" value="PP2Ac"/>
    <property type="match status" value="1"/>
</dbReference>